<evidence type="ECO:0008006" key="2">
    <source>
        <dbReference type="Google" id="ProtNLM"/>
    </source>
</evidence>
<dbReference type="SUPFAM" id="SSF51445">
    <property type="entry name" value="(Trans)glycosidases"/>
    <property type="match status" value="1"/>
</dbReference>
<accession>A0A6S6TP54</accession>
<gene>
    <name evidence="1" type="ORF">HELGO_WM17288</name>
</gene>
<dbReference type="Gene3D" id="3.20.20.80">
    <property type="entry name" value="Glycosidases"/>
    <property type="match status" value="1"/>
</dbReference>
<organism evidence="1">
    <name type="scientific">uncultured Aureispira sp</name>
    <dbReference type="NCBI Taxonomy" id="1331704"/>
    <lineage>
        <taxon>Bacteria</taxon>
        <taxon>Pseudomonadati</taxon>
        <taxon>Bacteroidota</taxon>
        <taxon>Saprospiria</taxon>
        <taxon>Saprospirales</taxon>
        <taxon>Saprospiraceae</taxon>
        <taxon>Aureispira</taxon>
        <taxon>environmental samples</taxon>
    </lineage>
</organism>
<evidence type="ECO:0000313" key="1">
    <source>
        <dbReference type="EMBL" id="CAA6817633.1"/>
    </source>
</evidence>
<dbReference type="CDD" id="cd19608">
    <property type="entry name" value="GH113_mannanase-like"/>
    <property type="match status" value="1"/>
</dbReference>
<reference evidence="1" key="1">
    <citation type="submission" date="2020-01" db="EMBL/GenBank/DDBJ databases">
        <authorList>
            <person name="Meier V. D."/>
            <person name="Meier V D."/>
        </authorList>
    </citation>
    <scope>NUCLEOTIDE SEQUENCE</scope>
    <source>
        <strain evidence="1">HLG_WM_MAG_10</strain>
    </source>
</reference>
<proteinExistence type="predicted"/>
<protein>
    <recommendedName>
        <fullName evidence="2">Glycoside hydrolase</fullName>
    </recommendedName>
</protein>
<dbReference type="InterPro" id="IPR055151">
    <property type="entry name" value="GH113"/>
</dbReference>
<dbReference type="EMBL" id="CACVAQ010000254">
    <property type="protein sequence ID" value="CAA6817633.1"/>
    <property type="molecule type" value="Genomic_DNA"/>
</dbReference>
<sequence>MRYLILAGLFLMGLTLGALNRGDSNEKEGDVLEVEPVKTVCAAPIQSGLLSNKIKGISLVAPPNPFSNEPMLPLNELGVDYIAVIPYGYFKKNDSSIKSFSSGGWWGDRPEGVCNTIERAHDKGLKVLLKPQLWTHNQWIGDLDFENDKAWKAFEKNYTRFILGWARVADSMNIEILCVGTEIRRSTEKRPKYWRGLIKKIRKIYKGKLTYAPNWDDYDKVTFWDALDYIGVDAYFPLSSEKTPTVCALKEAWQPTLKTLKAYSKKWKTPILFTEYGYLSLDGCAGKTWELEKDRQSVDINQQGQANAVQALLEVFAEEDWWAGGFLWKWYPNYSSAMGEGKRARDYTPQGKLTEEVMRKMFSD</sequence>
<name>A0A6S6TP54_9BACT</name>
<dbReference type="Pfam" id="PF22612">
    <property type="entry name" value="GH113"/>
    <property type="match status" value="1"/>
</dbReference>
<dbReference type="InterPro" id="IPR017853">
    <property type="entry name" value="GH"/>
</dbReference>
<dbReference type="AlphaFoldDB" id="A0A6S6TP54"/>